<evidence type="ECO:0000259" key="11">
    <source>
        <dbReference type="SMART" id="SM01360"/>
    </source>
</evidence>
<evidence type="ECO:0000256" key="2">
    <source>
        <dbReference type="ARBA" id="ARBA00022859"/>
    </source>
</evidence>
<dbReference type="Gene3D" id="2.60.40.690">
    <property type="entry name" value="Alpha-macroglobulin, receptor-binding domain"/>
    <property type="match status" value="1"/>
</dbReference>
<dbReference type="GO" id="GO:0002376">
    <property type="term" value="P:immune system process"/>
    <property type="evidence" value="ECO:0007669"/>
    <property type="project" value="UniProtKB-KW"/>
</dbReference>
<feature type="transmembrane region" description="Helical" evidence="9">
    <location>
        <begin position="7"/>
        <end position="24"/>
    </location>
</feature>
<keyword evidence="2" id="KW-0391">Immunity</keyword>
<dbReference type="Pfam" id="PF17791">
    <property type="entry name" value="MG3"/>
    <property type="match status" value="1"/>
</dbReference>
<dbReference type="Pfam" id="PF00207">
    <property type="entry name" value="A2M"/>
    <property type="match status" value="1"/>
</dbReference>
<dbReference type="InterPro" id="IPR002890">
    <property type="entry name" value="MG2"/>
</dbReference>
<evidence type="ECO:0000313" key="13">
    <source>
        <dbReference type="EnsemblMetazoa" id="GBRI003253-PA"/>
    </source>
</evidence>
<keyword evidence="9" id="KW-0812">Transmembrane</keyword>
<evidence type="ECO:0000256" key="7">
    <source>
        <dbReference type="ARBA" id="ARBA00063781"/>
    </source>
</evidence>
<dbReference type="InterPro" id="IPR036595">
    <property type="entry name" value="A-macroglobulin_rcpt-bd_sf"/>
</dbReference>
<keyword evidence="1" id="KW-0732">Signal</keyword>
<evidence type="ECO:0000259" key="12">
    <source>
        <dbReference type="SMART" id="SM01361"/>
    </source>
</evidence>
<feature type="domain" description="Alpha-macroglobulin receptor-binding" evidence="12">
    <location>
        <begin position="1227"/>
        <end position="1317"/>
    </location>
</feature>
<feature type="domain" description="Alpha-2-macroglobulin bait region" evidence="10">
    <location>
        <begin position="428"/>
        <end position="561"/>
    </location>
</feature>
<dbReference type="Pfam" id="PF07703">
    <property type="entry name" value="A2M_BRD"/>
    <property type="match status" value="1"/>
</dbReference>
<evidence type="ECO:0000256" key="6">
    <source>
        <dbReference type="ARBA" id="ARBA00057615"/>
    </source>
</evidence>
<keyword evidence="14" id="KW-1185">Reference proteome</keyword>
<dbReference type="InterPro" id="IPR013783">
    <property type="entry name" value="Ig-like_fold"/>
</dbReference>
<evidence type="ECO:0000259" key="10">
    <source>
        <dbReference type="SMART" id="SM01359"/>
    </source>
</evidence>
<dbReference type="PANTHER" id="PTHR11412:SF136">
    <property type="entry name" value="CD109 ANTIGEN"/>
    <property type="match status" value="1"/>
</dbReference>
<evidence type="ECO:0000256" key="3">
    <source>
        <dbReference type="ARBA" id="ARBA00022966"/>
    </source>
</evidence>
<dbReference type="Proteomes" id="UP000091820">
    <property type="component" value="Unassembled WGS sequence"/>
</dbReference>
<dbReference type="InterPro" id="IPR011626">
    <property type="entry name" value="Alpha-macroglobulin_TED"/>
</dbReference>
<keyword evidence="5" id="KW-0325">Glycoprotein</keyword>
<keyword evidence="3" id="KW-0882">Thioester bond</keyword>
<keyword evidence="9" id="KW-1133">Transmembrane helix</keyword>
<dbReference type="InterPro" id="IPR001599">
    <property type="entry name" value="Macroglobln_a2"/>
</dbReference>
<evidence type="ECO:0000256" key="9">
    <source>
        <dbReference type="SAM" id="Phobius"/>
    </source>
</evidence>
<proteinExistence type="predicted"/>
<dbReference type="GO" id="GO:0005615">
    <property type="term" value="C:extracellular space"/>
    <property type="evidence" value="ECO:0007669"/>
    <property type="project" value="InterPro"/>
</dbReference>
<dbReference type="Gene3D" id="2.60.40.2950">
    <property type="match status" value="1"/>
</dbReference>
<evidence type="ECO:0000256" key="5">
    <source>
        <dbReference type="ARBA" id="ARBA00023180"/>
    </source>
</evidence>
<dbReference type="Gene3D" id="2.20.130.20">
    <property type="match status" value="1"/>
</dbReference>
<dbReference type="Gene3D" id="2.60.40.1930">
    <property type="match status" value="2"/>
</dbReference>
<dbReference type="InterPro" id="IPR008930">
    <property type="entry name" value="Terpenoid_cyclase/PrenylTrfase"/>
</dbReference>
<protein>
    <recommendedName>
        <fullName evidence="8">TEP1-F</fullName>
    </recommendedName>
</protein>
<dbReference type="InterPro" id="IPR047565">
    <property type="entry name" value="Alpha-macroglob_thiol-ester_cl"/>
</dbReference>
<dbReference type="SMART" id="SM01419">
    <property type="entry name" value="Thiol-ester_cl"/>
    <property type="match status" value="1"/>
</dbReference>
<reference evidence="13" key="2">
    <citation type="submission" date="2020-05" db="UniProtKB">
        <authorList>
            <consortium name="EnsemblMetazoa"/>
        </authorList>
    </citation>
    <scope>IDENTIFICATION</scope>
    <source>
        <strain evidence="13">IAEA</strain>
    </source>
</reference>
<dbReference type="PROSITE" id="PS00477">
    <property type="entry name" value="ALPHA_2_MACROGLOBULIN"/>
    <property type="match status" value="1"/>
</dbReference>
<dbReference type="InterPro" id="IPR009048">
    <property type="entry name" value="A-macroglobulin_rcpt-bd"/>
</dbReference>
<keyword evidence="9" id="KW-0472">Membrane</keyword>
<dbReference type="SMART" id="SM01361">
    <property type="entry name" value="A2M_recep"/>
    <property type="match status" value="1"/>
</dbReference>
<dbReference type="InterPro" id="IPR019742">
    <property type="entry name" value="MacrogloblnA2_CS"/>
</dbReference>
<dbReference type="Pfam" id="PF07677">
    <property type="entry name" value="A2M_recep"/>
    <property type="match status" value="1"/>
</dbReference>
<dbReference type="InterPro" id="IPR011625">
    <property type="entry name" value="A2M_N_BRD"/>
</dbReference>
<dbReference type="SMART" id="SM01360">
    <property type="entry name" value="A2M"/>
    <property type="match status" value="1"/>
</dbReference>
<dbReference type="InterPro" id="IPR050473">
    <property type="entry name" value="A2M/Complement_sys"/>
</dbReference>
<keyword evidence="4" id="KW-1015">Disulfide bond</keyword>
<evidence type="ECO:0000256" key="4">
    <source>
        <dbReference type="ARBA" id="ARBA00023157"/>
    </source>
</evidence>
<evidence type="ECO:0000313" key="14">
    <source>
        <dbReference type="Proteomes" id="UP000091820"/>
    </source>
</evidence>
<dbReference type="EnsemblMetazoa" id="GBRI003253-RA">
    <property type="protein sequence ID" value="GBRI003253-PA"/>
    <property type="gene ID" value="GBRI003253"/>
</dbReference>
<reference evidence="14" key="1">
    <citation type="submission" date="2014-03" db="EMBL/GenBank/DDBJ databases">
        <authorList>
            <person name="Aksoy S."/>
            <person name="Warren W."/>
            <person name="Wilson R.K."/>
        </authorList>
    </citation>
    <scope>NUCLEOTIDE SEQUENCE [LARGE SCALE GENOMIC DNA]</scope>
    <source>
        <strain evidence="14">IAEA</strain>
    </source>
</reference>
<dbReference type="Gene3D" id="1.50.10.20">
    <property type="match status" value="1"/>
</dbReference>
<dbReference type="Pfam" id="PF07678">
    <property type="entry name" value="TED_complement"/>
    <property type="match status" value="1"/>
</dbReference>
<dbReference type="Gene3D" id="2.60.40.1940">
    <property type="match status" value="1"/>
</dbReference>
<dbReference type="SUPFAM" id="SSF48239">
    <property type="entry name" value="Terpenoid cyclases/Protein prenyltransferases"/>
    <property type="match status" value="1"/>
</dbReference>
<dbReference type="Gene3D" id="6.20.50.160">
    <property type="match status" value="1"/>
</dbReference>
<sequence>MRQLLRLIFLCAIIYYILLFYRIYTVVAPGTIRSHQKFPVSVTLHNAQIPVIFDISITGPSFNQSKNVKLSSMENKQIEFDVPELCDGLYQLTSKGIEGLQFEDSTDLYVDTNRLNIYIQTDKAVYKPGDLVQYRILILDENIRPVKLEKSLKVAIKDAANNYIKEIKILHLIKGVYSDKFQLTDQPILGQWAIEVDLEDNVQEVKTFKVIKYVLPRFSVDIETVKDLAITENSLKVAVNAKYTYGKPVKGKATIALPSLYLEKSIDINGKGEVDFTLHRGLNWKSSGEYITISAKVEEELTGIQQNSSIEIKLHCSQYIIEMLDSVIEFEINKPFEVKAMVQYLNGTPVRESNNPLLLKYYRGWGEPEESQIFESILDDNGVGIFKVNLPNGGIYLGELKFADKIEILPCIMAKSHKPNQPEVEEELTLVLNTERPRLGDDVSLTVKAPNVISHLGYVIVGRNRILQMAYISMPKPENFYEIKFTTLEMIPSVEVFVFCVDKTDLKYQEMSVNLEFDFENKIKITGPEQVKPGQKVTLNIEADPNSIVCLLGADQKTLLLETGNDLEPDTILNNLRRHHTNIGIERVLYAQCIQCQSAFPSIPEEVVVQRVRKNFDEVWLFEDIDNNDNSTNMTLTKPIPDSITSWIITAFAINENTGFGVTKKPFKINAFQPFFIDVNLPYSVKRHEVVEIPVIIFNYMDNTLEAEIVLENMDGEYEFFDVSNDIEKSFLNPQQRTKKVVAAPNSSENVSFVIRPRVIGDITLKIQAVTSLVSDAVHKKLKVEAEGVTQYKNEAMFLNLVGKQLRDDQLKIVIPPDVIKDSEYMEISVVGDLLGPTVKSLNELVRKPYGCGEQNMVNFVPNILVLRYLEAMSIDMPDVVNKAKGFLEIGYQRELTYKHKNGAYSAFGEGSSTPNTWLTAYVARSFIQAIKYTTIDENVIKDAFEFLIANQEENGRFKQTGHLFSPTHQNDVGFNAYVLLAFLESEKYAELYKEQIEKCLQYIIRELENEKDSYALSLVANALHKANHKAVSGVLEKLQAQAKEGNGLKWWISMKNNNVEITAYTLQALIDTEPTERLLPIIKWLIGQRNSNGGFDSTQDTVVGLEALIRFSKKFLITGKSEMSIKFKAFDSDKKELTQHSFEVNKDNLLVLQTHVLPKATSSLSFEADGIGSSLIQLSYRYNLITKDDKPGFKLDIEPLILPSQQLQIEVCAAYEPHADDKISESNMAVMEISLPSGYIADSEKFADILAIERIQRVDTASCGTKVFVYFDSLVEGETKRFNIVADRAFIVDKPKPVPITLYDYYNNEYRTTQFYHT</sequence>
<dbReference type="Gene3D" id="2.60.120.1540">
    <property type="match status" value="1"/>
</dbReference>
<dbReference type="SMART" id="SM01359">
    <property type="entry name" value="A2M_N_2"/>
    <property type="match status" value="1"/>
</dbReference>
<dbReference type="PANTHER" id="PTHR11412">
    <property type="entry name" value="MACROGLOBULIN / COMPLEMENT"/>
    <property type="match status" value="1"/>
</dbReference>
<comment type="subunit">
    <text evidence="7">Heterodimer of a TEP1-N chain and an TEP1-C chain non-covalently linked. Forms a complex composed of TEP1-N and TEP1-C heterodimer, LRIM1 and APL1C; the interaction stabilizes TEP1-N and TEP1-C heterodimer, prevents its binding to tissues while circulating in the hemolymph and protects the thioester bond from hydrolysis. Mature TEP1 and to a lesser extent full-length TEP1 interact with SPCLIP1; the interaction is induced by microbial infection.</text>
</comment>
<feature type="domain" description="Alpha-2-macroglobulin" evidence="11">
    <location>
        <begin position="619"/>
        <end position="711"/>
    </location>
</feature>
<dbReference type="FunFam" id="2.60.40.1930:FF:000001">
    <property type="entry name" value="CD109 isoform 3"/>
    <property type="match status" value="1"/>
</dbReference>
<dbReference type="Gene3D" id="2.60.40.10">
    <property type="entry name" value="Immunoglobulins"/>
    <property type="match status" value="1"/>
</dbReference>
<dbReference type="InterPro" id="IPR041555">
    <property type="entry name" value="MG3"/>
</dbReference>
<dbReference type="Pfam" id="PF01835">
    <property type="entry name" value="MG2"/>
    <property type="match status" value="1"/>
</dbReference>
<name>A0A1A9W1S8_9MUSC</name>
<evidence type="ECO:0000256" key="8">
    <source>
        <dbReference type="ARBA" id="ARBA00078071"/>
    </source>
</evidence>
<accession>A0A1A9W1S8</accession>
<evidence type="ECO:0000256" key="1">
    <source>
        <dbReference type="ARBA" id="ARBA00022729"/>
    </source>
</evidence>
<organism evidence="13 14">
    <name type="scientific">Glossina brevipalpis</name>
    <dbReference type="NCBI Taxonomy" id="37001"/>
    <lineage>
        <taxon>Eukaryota</taxon>
        <taxon>Metazoa</taxon>
        <taxon>Ecdysozoa</taxon>
        <taxon>Arthropoda</taxon>
        <taxon>Hexapoda</taxon>
        <taxon>Insecta</taxon>
        <taxon>Pterygota</taxon>
        <taxon>Neoptera</taxon>
        <taxon>Endopterygota</taxon>
        <taxon>Diptera</taxon>
        <taxon>Brachycera</taxon>
        <taxon>Muscomorpha</taxon>
        <taxon>Hippoboscoidea</taxon>
        <taxon>Glossinidae</taxon>
        <taxon>Glossina</taxon>
    </lineage>
</organism>
<dbReference type="GO" id="GO:0004866">
    <property type="term" value="F:endopeptidase inhibitor activity"/>
    <property type="evidence" value="ECO:0007669"/>
    <property type="project" value="InterPro"/>
</dbReference>
<dbReference type="VEuPathDB" id="VectorBase:GBRI003253"/>
<dbReference type="SUPFAM" id="SSF49410">
    <property type="entry name" value="Alpha-macroglobulin receptor domain"/>
    <property type="match status" value="1"/>
</dbReference>
<comment type="function">
    <text evidence="6">Binds covalently through a thioester bond to the pathogen surface resulting in pathogen clearance.</text>
</comment>
<dbReference type="FunFam" id="2.60.40.10:FF:000155">
    <property type="entry name" value="complement C3 isoform X1"/>
    <property type="match status" value="1"/>
</dbReference>
<dbReference type="STRING" id="37001.A0A1A9W1S8"/>